<gene>
    <name evidence="3" type="ORF">DM194_09665</name>
</gene>
<dbReference type="KEGG" id="azm:DM194_09665"/>
<feature type="transmembrane region" description="Helical" evidence="2">
    <location>
        <begin position="12"/>
        <end position="31"/>
    </location>
</feature>
<evidence type="ECO:0000256" key="1">
    <source>
        <dbReference type="SAM" id="Coils"/>
    </source>
</evidence>
<dbReference type="RefSeq" id="WP_111067124.1">
    <property type="nucleotide sequence ID" value="NZ_CP029829.1"/>
</dbReference>
<feature type="coiled-coil region" evidence="1">
    <location>
        <begin position="34"/>
        <end position="61"/>
    </location>
</feature>
<dbReference type="Proteomes" id="UP000249605">
    <property type="component" value="Chromosome"/>
</dbReference>
<dbReference type="OrthoDB" id="8449338at2"/>
<keyword evidence="1" id="KW-0175">Coiled coil</keyword>
<protein>
    <submittedName>
        <fullName evidence="3">Uncharacterized protein</fullName>
    </submittedName>
</protein>
<evidence type="ECO:0000313" key="3">
    <source>
        <dbReference type="EMBL" id="AWU94508.1"/>
    </source>
</evidence>
<sequence>MHDTLTTGLDLAWWITAVELPALGGLFWLIARVRKDADSALDELRARADEAQAQVRENLAAYKLEVAKTYVSFATLKDVEQRLTDHLLRIETKLDSGFMPFEGGRR</sequence>
<evidence type="ECO:0000313" key="4">
    <source>
        <dbReference type="Proteomes" id="UP000249605"/>
    </source>
</evidence>
<reference evidence="3 4" key="1">
    <citation type="journal article" date="2019" name="Int. J. Syst. Evol. Microbiol.">
        <title>Azospirillum ramasamyi sp. nov., a novel diazotrophic bacterium isolated from fermented bovine products.</title>
        <authorList>
            <person name="Anandham R."/>
            <person name="Heo J."/>
            <person name="Krishnamoorthy R."/>
            <person name="SenthilKumar M."/>
            <person name="Gopal N.O."/>
            <person name="Kim S.J."/>
            <person name="Kwon S.W."/>
        </authorList>
    </citation>
    <scope>NUCLEOTIDE SEQUENCE [LARGE SCALE GENOMIC DNA]</scope>
    <source>
        <strain evidence="3 4">M2T2B2</strain>
    </source>
</reference>
<accession>A0A2U9S990</accession>
<dbReference type="EMBL" id="CP029829">
    <property type="protein sequence ID" value="AWU94508.1"/>
    <property type="molecule type" value="Genomic_DNA"/>
</dbReference>
<keyword evidence="2" id="KW-1133">Transmembrane helix</keyword>
<name>A0A2U9S990_9PROT</name>
<organism evidence="3 4">
    <name type="scientific">Azospirillum ramasamyi</name>
    <dbReference type="NCBI Taxonomy" id="682998"/>
    <lineage>
        <taxon>Bacteria</taxon>
        <taxon>Pseudomonadati</taxon>
        <taxon>Pseudomonadota</taxon>
        <taxon>Alphaproteobacteria</taxon>
        <taxon>Rhodospirillales</taxon>
        <taxon>Azospirillaceae</taxon>
        <taxon>Azospirillum</taxon>
    </lineage>
</organism>
<evidence type="ECO:0000256" key="2">
    <source>
        <dbReference type="SAM" id="Phobius"/>
    </source>
</evidence>
<keyword evidence="2" id="KW-0472">Membrane</keyword>
<proteinExistence type="predicted"/>
<dbReference type="AlphaFoldDB" id="A0A2U9S990"/>
<keyword evidence="2" id="KW-0812">Transmembrane</keyword>
<keyword evidence="4" id="KW-1185">Reference proteome</keyword>